<feature type="compositionally biased region" description="Polar residues" evidence="14">
    <location>
        <begin position="385"/>
        <end position="394"/>
    </location>
</feature>
<dbReference type="Gene3D" id="1.20.120.730">
    <property type="entry name" value="Sec23/Sec24 helical domain"/>
    <property type="match status" value="1"/>
</dbReference>
<evidence type="ECO:0000256" key="14">
    <source>
        <dbReference type="SAM" id="MobiDB-lite"/>
    </source>
</evidence>
<dbReference type="Gene3D" id="3.40.50.410">
    <property type="entry name" value="von Willebrand factor, type A domain"/>
    <property type="match status" value="1"/>
</dbReference>
<sequence length="1264" mass="138364">MCSLNLATPKKLEAREQGLSRNSLERKMSFRGRGGFNQGHGGGSFGRGGGRGGSDFGQEGFNKGGFDQGPPETVVGPAQNQMPSPTGYEFCPPNYSVPSGPFPQVQNKANPPHLNTQFSSGYYSAVYPMNTPNVVMPNVGPAALNTQRGPLYHKLPSGSYPPGSTLEPSQGVTVSSSPQLPPVHTGTAQPYSTFSGHYDTSAAHCATSSFIPQGYPPLSGHYTVQTAYSSIYPNVSYSPMPVSSQYGQRFTSQNIPAVGQFSDNMLPAHKSTVSHPSQYDAVSWAATSQPPATDVLNRNHTGPLSSENNQKRAVFASDTSSHLANQNIVSRPGTKLPTVSSAGTASIGHLPTVNQVVDSAPTVPPVQLPEPPLQEGMQCDGFVNNHASSTPTPLSSSSDDEEEEEDEEAGIESSSTTSSASPVPNNYDALEGGGYPDIISSHVNSAPTSSVSHAAKPFGFGYPSLMPGYQTAAPPVSGTHSDNPAFHTGCQPYTQQYPAINQLSSSLGGLSLQQPECSRPVNLSQDRNILPNTPVPTPVPNLNSELKKLNCSPDLFRCTLTNVPQTQSLLNKAKLPLGLLLHPFRDLTQLPVITSSTIVRCRSCRTYINPFVSFIDQRRWKCNLCYRVNDVPEEFMYNPLTRSYGEPQKRPEVQNSTVEFIASSDYMLRPPQPAVYLFVLDVSHNGVESGYLNIVCQSLLENLDKLPGDSRTRLGFITFDSTVHFYNLQEGLSQPQMLIVSDIDDIFLPTPDSLLVNLHESQELIKDLLNALPNMFLDTRETHSSLGPALQAASKLMSPTGGRISVFQTQLPSLGAGRLQSREDPNQRSSMAVVQHLGPATDFYKKLALDCSGQQTAVDLFLLSSQYSDLASLACMSKYSAGCIYYYPSFHHIHNPSEADKLQKDLKRYFTRKIGFEAVMRIRCTKGFSIHTFHGNFFVRSTDLLSLANINPDAGFAVQMSIEENLTDTSLACFQTALLYTSSKGERRVRVHTLCLPVVNSLTDVYAGADVQAIICLIANMAVDRSISSSLPDARDALVNAVVDSLSSYNSTISNLQQSTMMAPNSLKLFPLFILALLKQKAFRTGTSTRLDDRVYAMCQMKTQPLVHLMKMIHPNLYRIDRLTEETAIHVNDSIVPQPTLQQLSAEKLTREAAFLMDCGSVFYLWVGTSCDNFIKDVLGFPNYASIPKKMTQLPELDTLLSERARAFISWLKENRPLNPGLHVIKDDSTAKIEFFQYLTEDRTEAAFSYYEFLLHIQQQICRG</sequence>
<dbReference type="FunFam" id="2.30.30.380:FF:000004">
    <property type="entry name" value="SEC24 homolog B, COPII coat complex component"/>
    <property type="match status" value="1"/>
</dbReference>
<evidence type="ECO:0000256" key="4">
    <source>
        <dbReference type="ARBA" id="ARBA00008334"/>
    </source>
</evidence>
<evidence type="ECO:0000256" key="6">
    <source>
        <dbReference type="ARBA" id="ARBA00022490"/>
    </source>
</evidence>
<evidence type="ECO:0000256" key="9">
    <source>
        <dbReference type="ARBA" id="ARBA00022833"/>
    </source>
</evidence>
<feature type="domain" description="Sec23/Sec24 helical" evidence="18">
    <location>
        <begin position="1010"/>
        <end position="1110"/>
    </location>
</feature>
<dbReference type="GO" id="GO:0005789">
    <property type="term" value="C:endoplasmic reticulum membrane"/>
    <property type="evidence" value="ECO:0007669"/>
    <property type="project" value="UniProtKB-SubCell"/>
</dbReference>
<evidence type="ECO:0000313" key="21">
    <source>
        <dbReference type="RefSeq" id="XP_033812073.1"/>
    </source>
</evidence>
<dbReference type="SUPFAM" id="SSF82754">
    <property type="entry name" value="C-terminal, gelsolin-like domain of Sec23/24"/>
    <property type="match status" value="1"/>
</dbReference>
<dbReference type="FunFam" id="3.40.50.410:FF:000019">
    <property type="entry name" value="SEC24 homolog B, COPII coat complex component"/>
    <property type="match status" value="1"/>
</dbReference>
<feature type="compositionally biased region" description="Basic and acidic residues" evidence="14">
    <location>
        <begin position="10"/>
        <end position="28"/>
    </location>
</feature>
<reference evidence="21" key="1">
    <citation type="submission" date="2025-08" db="UniProtKB">
        <authorList>
            <consortium name="RefSeq"/>
        </authorList>
    </citation>
    <scope>IDENTIFICATION</scope>
</reference>
<evidence type="ECO:0000256" key="3">
    <source>
        <dbReference type="ARBA" id="ARBA00004514"/>
    </source>
</evidence>
<dbReference type="InterPro" id="IPR036180">
    <property type="entry name" value="Gelsolin-like_dom_sf"/>
</dbReference>
<dbReference type="GO" id="GO:0030127">
    <property type="term" value="C:COPII vesicle coat"/>
    <property type="evidence" value="ECO:0007669"/>
    <property type="project" value="InterPro"/>
</dbReference>
<evidence type="ECO:0000259" key="17">
    <source>
        <dbReference type="Pfam" id="PF04811"/>
    </source>
</evidence>
<keyword evidence="9" id="KW-0862">Zinc</keyword>
<gene>
    <name evidence="21" type="primary">SEC24B</name>
</gene>
<dbReference type="InterPro" id="IPR006895">
    <property type="entry name" value="Znf_Sec23_Sec24"/>
</dbReference>
<dbReference type="GO" id="GO:0005829">
    <property type="term" value="C:cytosol"/>
    <property type="evidence" value="ECO:0007669"/>
    <property type="project" value="UniProtKB-SubCell"/>
</dbReference>
<dbReference type="Pfam" id="PF04815">
    <property type="entry name" value="Sec23_helical"/>
    <property type="match status" value="1"/>
</dbReference>
<dbReference type="GO" id="GO:0006886">
    <property type="term" value="P:intracellular protein transport"/>
    <property type="evidence" value="ECO:0007669"/>
    <property type="project" value="InterPro"/>
</dbReference>
<dbReference type="CTD" id="10427"/>
<dbReference type="SUPFAM" id="SSF81995">
    <property type="entry name" value="beta-sandwich domain of Sec23/24"/>
    <property type="match status" value="2"/>
</dbReference>
<dbReference type="Pfam" id="PF08033">
    <property type="entry name" value="Sec23_BS"/>
    <property type="match status" value="1"/>
</dbReference>
<keyword evidence="12" id="KW-0472">Membrane</keyword>
<dbReference type="InterPro" id="IPR012990">
    <property type="entry name" value="Beta-sandwich_Sec23_24"/>
</dbReference>
<dbReference type="Pfam" id="PF00626">
    <property type="entry name" value="Gelsolin"/>
    <property type="match status" value="1"/>
</dbReference>
<dbReference type="GO" id="GO:0070971">
    <property type="term" value="C:endoplasmic reticulum exit site"/>
    <property type="evidence" value="ECO:0007669"/>
    <property type="project" value="TreeGrafter"/>
</dbReference>
<keyword evidence="5" id="KW-0813">Transport</keyword>
<feature type="compositionally biased region" description="Polar residues" evidence="14">
    <location>
        <begin position="317"/>
        <end position="329"/>
    </location>
</feature>
<dbReference type="CDD" id="cd01479">
    <property type="entry name" value="Sec24-like"/>
    <property type="match status" value="1"/>
</dbReference>
<dbReference type="InParanoid" id="A0A6P8S4G0"/>
<dbReference type="PANTHER" id="PTHR13803:SF42">
    <property type="entry name" value="PROTEIN TRANSPORT PROTEIN SEC24B"/>
    <property type="match status" value="1"/>
</dbReference>
<dbReference type="InterPro" id="IPR050550">
    <property type="entry name" value="SEC23_SEC24_subfamily"/>
</dbReference>
<keyword evidence="13" id="KW-0968">Cytoplasmic vesicle</keyword>
<evidence type="ECO:0000256" key="11">
    <source>
        <dbReference type="ARBA" id="ARBA00022927"/>
    </source>
</evidence>
<dbReference type="SUPFAM" id="SSF53300">
    <property type="entry name" value="vWA-like"/>
    <property type="match status" value="1"/>
</dbReference>
<dbReference type="OrthoDB" id="49016at2759"/>
<keyword evidence="7" id="KW-0479">Metal-binding</keyword>
<dbReference type="InterPro" id="IPR029006">
    <property type="entry name" value="ADF-H/Gelsolin-like_dom_sf"/>
</dbReference>
<evidence type="ECO:0000256" key="5">
    <source>
        <dbReference type="ARBA" id="ARBA00022448"/>
    </source>
</evidence>
<dbReference type="RefSeq" id="XP_033812073.1">
    <property type="nucleotide sequence ID" value="XM_033956182.1"/>
</dbReference>
<dbReference type="InterPro" id="IPR041742">
    <property type="entry name" value="Sec24-like_trunk_dom"/>
</dbReference>
<feature type="compositionally biased region" description="Low complexity" evidence="14">
    <location>
        <begin position="411"/>
        <end position="421"/>
    </location>
</feature>
<evidence type="ECO:0000256" key="8">
    <source>
        <dbReference type="ARBA" id="ARBA00022824"/>
    </source>
</evidence>
<dbReference type="InterPro" id="IPR036175">
    <property type="entry name" value="Sec23/24_helical_dom_sf"/>
</dbReference>
<dbReference type="InterPro" id="IPR036465">
    <property type="entry name" value="vWFA_dom_sf"/>
</dbReference>
<evidence type="ECO:0000259" key="18">
    <source>
        <dbReference type="Pfam" id="PF04815"/>
    </source>
</evidence>
<dbReference type="Pfam" id="PF04811">
    <property type="entry name" value="Sec23_trunk"/>
    <property type="match status" value="1"/>
</dbReference>
<dbReference type="SUPFAM" id="SSF81811">
    <property type="entry name" value="Helical domain of Sec23/24"/>
    <property type="match status" value="1"/>
</dbReference>
<evidence type="ECO:0000259" key="19">
    <source>
        <dbReference type="Pfam" id="PF08033"/>
    </source>
</evidence>
<keyword evidence="8" id="KW-0256">Endoplasmic reticulum</keyword>
<feature type="domain" description="Gelsolin-like" evidence="15">
    <location>
        <begin position="1137"/>
        <end position="1209"/>
    </location>
</feature>
<dbReference type="Gene3D" id="2.60.40.1670">
    <property type="entry name" value="beta-sandwich domain of Sec23/24"/>
    <property type="match status" value="1"/>
</dbReference>
<feature type="domain" description="Sec23/Sec24 trunk" evidence="17">
    <location>
        <begin position="671"/>
        <end position="910"/>
    </location>
</feature>
<dbReference type="Pfam" id="PF04810">
    <property type="entry name" value="zf-Sec23_Sec24"/>
    <property type="match status" value="1"/>
</dbReference>
<evidence type="ECO:0000259" key="16">
    <source>
        <dbReference type="Pfam" id="PF04810"/>
    </source>
</evidence>
<feature type="domain" description="Sec23/Sec24 beta-sandwich" evidence="19">
    <location>
        <begin position="915"/>
        <end position="999"/>
    </location>
</feature>
<comment type="subcellular location">
    <subcellularLocation>
        <location evidence="3">Cytoplasm</location>
        <location evidence="3">Cytosol</location>
    </subcellularLocation>
    <subcellularLocation>
        <location evidence="1">Cytoplasmic vesicle</location>
        <location evidence="1">COPII-coated vesicle membrane</location>
        <topology evidence="1">Peripheral membrane protein</topology>
        <orientation evidence="1">Cytoplasmic side</orientation>
    </subcellularLocation>
    <subcellularLocation>
        <location evidence="2">Endoplasmic reticulum membrane</location>
        <topology evidence="2">Peripheral membrane protein</topology>
        <orientation evidence="2">Cytoplasmic side</orientation>
    </subcellularLocation>
</comment>
<accession>A0A6P8S4G0</accession>
<dbReference type="InterPro" id="IPR007123">
    <property type="entry name" value="Gelsolin-like_dom"/>
</dbReference>
<keyword evidence="20" id="KW-1185">Reference proteome</keyword>
<dbReference type="Gene3D" id="2.30.30.380">
    <property type="entry name" value="Zn-finger domain of Sec23/24"/>
    <property type="match status" value="1"/>
</dbReference>
<dbReference type="KEGG" id="gsh:117365616"/>
<evidence type="ECO:0000256" key="13">
    <source>
        <dbReference type="ARBA" id="ARBA00023329"/>
    </source>
</evidence>
<keyword evidence="10" id="KW-0931">ER-Golgi transport</keyword>
<evidence type="ECO:0000256" key="10">
    <source>
        <dbReference type="ARBA" id="ARBA00022892"/>
    </source>
</evidence>
<feature type="compositionally biased region" description="Pro residues" evidence="14">
    <location>
        <begin position="362"/>
        <end position="372"/>
    </location>
</feature>
<evidence type="ECO:0000313" key="20">
    <source>
        <dbReference type="Proteomes" id="UP000515159"/>
    </source>
</evidence>
<name>A0A6P8S4G0_GEOSA</name>
<proteinExistence type="inferred from homology"/>
<evidence type="ECO:0000256" key="2">
    <source>
        <dbReference type="ARBA" id="ARBA00004397"/>
    </source>
</evidence>
<dbReference type="GO" id="GO:0090110">
    <property type="term" value="P:COPII-coated vesicle cargo loading"/>
    <property type="evidence" value="ECO:0007669"/>
    <property type="project" value="TreeGrafter"/>
</dbReference>
<organism evidence="20 21">
    <name type="scientific">Geotrypetes seraphini</name>
    <name type="common">Gaboon caecilian</name>
    <name type="synonym">Caecilia seraphini</name>
    <dbReference type="NCBI Taxonomy" id="260995"/>
    <lineage>
        <taxon>Eukaryota</taxon>
        <taxon>Metazoa</taxon>
        <taxon>Chordata</taxon>
        <taxon>Craniata</taxon>
        <taxon>Vertebrata</taxon>
        <taxon>Euteleostomi</taxon>
        <taxon>Amphibia</taxon>
        <taxon>Gymnophiona</taxon>
        <taxon>Geotrypetes</taxon>
    </lineage>
</organism>
<dbReference type="PANTHER" id="PTHR13803">
    <property type="entry name" value="SEC24-RELATED PROTEIN"/>
    <property type="match status" value="1"/>
</dbReference>
<comment type="similarity">
    <text evidence="4">Belongs to the SEC23/SEC24 family. SEC24 subfamily.</text>
</comment>
<dbReference type="InterPro" id="IPR006896">
    <property type="entry name" value="Sec23/24_trunk_dom"/>
</dbReference>
<evidence type="ECO:0000256" key="7">
    <source>
        <dbReference type="ARBA" id="ARBA00022723"/>
    </source>
</evidence>
<evidence type="ECO:0000259" key="15">
    <source>
        <dbReference type="Pfam" id="PF00626"/>
    </source>
</evidence>
<evidence type="ECO:0000256" key="12">
    <source>
        <dbReference type="ARBA" id="ARBA00023136"/>
    </source>
</evidence>
<evidence type="ECO:0000256" key="1">
    <source>
        <dbReference type="ARBA" id="ARBA00004299"/>
    </source>
</evidence>
<dbReference type="Proteomes" id="UP000515159">
    <property type="component" value="Chromosome 1"/>
</dbReference>
<feature type="compositionally biased region" description="Polar residues" evidence="14">
    <location>
        <begin position="166"/>
        <end position="178"/>
    </location>
</feature>
<feature type="compositionally biased region" description="Gly residues" evidence="14">
    <location>
        <begin position="32"/>
        <end position="55"/>
    </location>
</feature>
<dbReference type="AlphaFoldDB" id="A0A6P8S4G0"/>
<keyword evidence="11" id="KW-0653">Protein transport</keyword>
<dbReference type="GO" id="GO:0000149">
    <property type="term" value="F:SNARE binding"/>
    <property type="evidence" value="ECO:0007669"/>
    <property type="project" value="TreeGrafter"/>
</dbReference>
<keyword evidence="6" id="KW-0963">Cytoplasm</keyword>
<dbReference type="Gene3D" id="3.40.20.10">
    <property type="entry name" value="Severin"/>
    <property type="match status" value="1"/>
</dbReference>
<feature type="domain" description="Zinc finger Sec23/Sec24-type" evidence="16">
    <location>
        <begin position="598"/>
        <end position="634"/>
    </location>
</feature>
<feature type="region of interest" description="Disordered" evidence="14">
    <location>
        <begin position="161"/>
        <end position="184"/>
    </location>
</feature>
<feature type="compositionally biased region" description="Acidic residues" evidence="14">
    <location>
        <begin position="398"/>
        <end position="410"/>
    </location>
</feature>
<dbReference type="InterPro" id="IPR006900">
    <property type="entry name" value="Sec23/24_helical_dom"/>
</dbReference>
<dbReference type="GeneID" id="117365616"/>
<feature type="region of interest" description="Disordered" evidence="14">
    <location>
        <begin position="1"/>
        <end position="74"/>
    </location>
</feature>
<dbReference type="GO" id="GO:0008270">
    <property type="term" value="F:zinc ion binding"/>
    <property type="evidence" value="ECO:0007669"/>
    <property type="project" value="InterPro"/>
</dbReference>
<feature type="region of interest" description="Disordered" evidence="14">
    <location>
        <begin position="361"/>
        <end position="432"/>
    </location>
</feature>
<dbReference type="FunCoup" id="A0A6P8S4G0">
    <property type="interactions" value="3028"/>
</dbReference>
<protein>
    <submittedName>
        <fullName evidence="21">Protein transport protein Sec24B isoform X1</fullName>
    </submittedName>
</protein>
<feature type="region of interest" description="Disordered" evidence="14">
    <location>
        <begin position="315"/>
        <end position="342"/>
    </location>
</feature>